<sequence>MNKNKSSITLSSIFACAAALSTSFAAASKEYKTILIHGFQPAQLLNAAGTDVTADGANYWSSYWDQLADERIDWPSYERVEGKIASDWVWPKLKQFSQSGLCDAGCVFVTHSTGDLVARYIIDNQANWLQNAGLKPLNIVATFDIAGAGGGSELADIAVSALSGAASWNPLVDAALEWWLGSNINEAVGVLHDLKVNNARNLAPMPDSRAPRLRFVADGDDFFGATSLFIRGNDDGVVATHSACGASSVAAYGSCSTDVDTNGRIKTQNDAVSGFMPYHYPMLMSDNYSHNNIRDGRHRGDVTVAINRVGIAANTVSFDSYEKTTGAWFWKKEYRLVNQSDQLSASELIYNAIP</sequence>
<accession>A0A0A7ELH6</accession>
<evidence type="ECO:0000256" key="1">
    <source>
        <dbReference type="SAM" id="SignalP"/>
    </source>
</evidence>
<feature type="signal peptide" evidence="1">
    <location>
        <begin position="1"/>
        <end position="25"/>
    </location>
</feature>
<keyword evidence="1" id="KW-0732">Signal</keyword>
<dbReference type="EMBL" id="CP009889">
    <property type="protein sequence ID" value="AIY67393.1"/>
    <property type="molecule type" value="Genomic_DNA"/>
</dbReference>
<dbReference type="InterPro" id="IPR029058">
    <property type="entry name" value="AB_hydrolase_fold"/>
</dbReference>
<organism evidence="2 3">
    <name type="scientific">Pseudoalteromonas piratica</name>
    <dbReference type="NCBI Taxonomy" id="1348114"/>
    <lineage>
        <taxon>Bacteria</taxon>
        <taxon>Pseudomonadati</taxon>
        <taxon>Pseudomonadota</taxon>
        <taxon>Gammaproteobacteria</taxon>
        <taxon>Alteromonadales</taxon>
        <taxon>Pseudoalteromonadaceae</taxon>
        <taxon>Pseudoalteromonas</taxon>
    </lineage>
</organism>
<reference evidence="2 3" key="1">
    <citation type="submission" date="2014-11" db="EMBL/GenBank/DDBJ databases">
        <title>Complete Genome Sequence of Pseudoalteromonas sp. Strain OCN003 Isolated from Kaneohe Bay, Oahu, Hawaii.</title>
        <authorList>
            <person name="Beurmann S."/>
            <person name="Videau P."/>
            <person name="Ushijima B."/>
            <person name="Smith A.M."/>
            <person name="Aeby G.S."/>
            <person name="Callahan S.M."/>
            <person name="Belcaid M."/>
        </authorList>
    </citation>
    <scope>NUCLEOTIDE SEQUENCE [LARGE SCALE GENOMIC DNA]</scope>
    <source>
        <strain evidence="2 3">OCN003</strain>
    </source>
</reference>
<dbReference type="OrthoDB" id="6189739at2"/>
<dbReference type="RefSeq" id="WP_040136346.1">
    <property type="nucleotide sequence ID" value="NZ_CP009889.1"/>
</dbReference>
<protein>
    <submittedName>
        <fullName evidence="2">Uncharacterized protein</fullName>
    </submittedName>
</protein>
<dbReference type="KEGG" id="pseo:OM33_20395"/>
<keyword evidence="3" id="KW-1185">Reference proteome</keyword>
<dbReference type="AlphaFoldDB" id="A0A0A7ELH6"/>
<dbReference type="HOGENOM" id="CLU_786809_0_0_6"/>
<dbReference type="SUPFAM" id="SSF53474">
    <property type="entry name" value="alpha/beta-Hydrolases"/>
    <property type="match status" value="1"/>
</dbReference>
<dbReference type="eggNOG" id="ENOG502Z7W4">
    <property type="taxonomic scope" value="Bacteria"/>
</dbReference>
<evidence type="ECO:0000313" key="3">
    <source>
        <dbReference type="Proteomes" id="UP000030341"/>
    </source>
</evidence>
<feature type="chain" id="PRO_5002039240" evidence="1">
    <location>
        <begin position="26"/>
        <end position="354"/>
    </location>
</feature>
<dbReference type="Gene3D" id="3.40.50.1820">
    <property type="entry name" value="alpha/beta hydrolase"/>
    <property type="match status" value="1"/>
</dbReference>
<proteinExistence type="predicted"/>
<dbReference type="PROSITE" id="PS51257">
    <property type="entry name" value="PROKAR_LIPOPROTEIN"/>
    <property type="match status" value="1"/>
</dbReference>
<name>A0A0A7ELH6_9GAMM</name>
<dbReference type="Proteomes" id="UP000030341">
    <property type="component" value="Chromosome 2"/>
</dbReference>
<evidence type="ECO:0000313" key="2">
    <source>
        <dbReference type="EMBL" id="AIY67393.1"/>
    </source>
</evidence>
<gene>
    <name evidence="2" type="ORF">OM33_20395</name>
</gene>